<feature type="region of interest" description="Disordered" evidence="1">
    <location>
        <begin position="1"/>
        <end position="28"/>
    </location>
</feature>
<accession>A0A915KDV4</accession>
<keyword evidence="2" id="KW-1185">Reference proteome</keyword>
<name>A0A915KDV4_ROMCU</name>
<protein>
    <submittedName>
        <fullName evidence="3">Uncharacterized protein</fullName>
    </submittedName>
</protein>
<feature type="compositionally biased region" description="Basic and acidic residues" evidence="1">
    <location>
        <begin position="19"/>
        <end position="28"/>
    </location>
</feature>
<dbReference type="AlphaFoldDB" id="A0A915KDV4"/>
<evidence type="ECO:0000313" key="2">
    <source>
        <dbReference type="Proteomes" id="UP000887565"/>
    </source>
</evidence>
<evidence type="ECO:0000313" key="3">
    <source>
        <dbReference type="WBParaSite" id="nRc.2.0.1.t36973-RA"/>
    </source>
</evidence>
<dbReference type="WBParaSite" id="nRc.2.0.1.t36973-RA">
    <property type="protein sequence ID" value="nRc.2.0.1.t36973-RA"/>
    <property type="gene ID" value="nRc.2.0.1.g36973"/>
</dbReference>
<evidence type="ECO:0000256" key="1">
    <source>
        <dbReference type="SAM" id="MobiDB-lite"/>
    </source>
</evidence>
<reference evidence="3" key="1">
    <citation type="submission" date="2022-11" db="UniProtKB">
        <authorList>
            <consortium name="WormBaseParasite"/>
        </authorList>
    </citation>
    <scope>IDENTIFICATION</scope>
</reference>
<dbReference type="Proteomes" id="UP000887565">
    <property type="component" value="Unplaced"/>
</dbReference>
<sequence>MDSGPTYSSDEVAEGMTKNFDDAGGREMDKHEAPCNIVKHAAMTLQTTRANVRQLSVMRR</sequence>
<proteinExistence type="predicted"/>
<organism evidence="2 3">
    <name type="scientific">Romanomermis culicivorax</name>
    <name type="common">Nematode worm</name>
    <dbReference type="NCBI Taxonomy" id="13658"/>
    <lineage>
        <taxon>Eukaryota</taxon>
        <taxon>Metazoa</taxon>
        <taxon>Ecdysozoa</taxon>
        <taxon>Nematoda</taxon>
        <taxon>Enoplea</taxon>
        <taxon>Dorylaimia</taxon>
        <taxon>Mermithida</taxon>
        <taxon>Mermithoidea</taxon>
        <taxon>Mermithidae</taxon>
        <taxon>Romanomermis</taxon>
    </lineage>
</organism>